<evidence type="ECO:0000256" key="2">
    <source>
        <dbReference type="ARBA" id="ARBA00022737"/>
    </source>
</evidence>
<accession>A0A673CK87</accession>
<sequence length="209" mass="24276">FKALFSNYLDNLKNIINSKAISKTEIECLICDFNVLLREQINPGKANGLDRQNFRSILYNKFGMSDAIIMDAVFRTFDTDVDSFISVKEWIEGLSVFLRGTLDEKIKFCFQVYDSNGDNYITKEEMFHMLRNSLIQLPNDEDPEEGVKDMVEITLKRMDYDHDGKVSLADFDKAVREENLLLEAFGTCLPDRKSIRGFEQQVFQHQLEK</sequence>
<name>A0A673CK87_9TELE</name>
<dbReference type="InParanoid" id="A0A673CK87"/>
<dbReference type="InterPro" id="IPR002048">
    <property type="entry name" value="EF_hand_dom"/>
</dbReference>
<feature type="domain" description="EF-hand" evidence="4">
    <location>
        <begin position="146"/>
        <end position="181"/>
    </location>
</feature>
<gene>
    <name evidence="5" type="primary">efcab1</name>
</gene>
<dbReference type="GO" id="GO:0005509">
    <property type="term" value="F:calcium ion binding"/>
    <property type="evidence" value="ECO:0007669"/>
    <property type="project" value="InterPro"/>
</dbReference>
<proteinExistence type="predicted"/>
<evidence type="ECO:0000313" key="6">
    <source>
        <dbReference type="Proteomes" id="UP000472271"/>
    </source>
</evidence>
<dbReference type="InterPro" id="IPR018247">
    <property type="entry name" value="EF_Hand_1_Ca_BS"/>
</dbReference>
<dbReference type="SMART" id="SM00054">
    <property type="entry name" value="EFh"/>
    <property type="match status" value="3"/>
</dbReference>
<dbReference type="SUPFAM" id="SSF47473">
    <property type="entry name" value="EF-hand"/>
    <property type="match status" value="1"/>
</dbReference>
<dbReference type="Ensembl" id="ENSSORT00005054321.1">
    <property type="protein sequence ID" value="ENSSORP00005053067.1"/>
    <property type="gene ID" value="ENSSORG00005023897.1"/>
</dbReference>
<reference evidence="5" key="2">
    <citation type="submission" date="2025-08" db="UniProtKB">
        <authorList>
            <consortium name="Ensembl"/>
        </authorList>
    </citation>
    <scope>IDENTIFICATION</scope>
</reference>
<evidence type="ECO:0000256" key="1">
    <source>
        <dbReference type="ARBA" id="ARBA00022723"/>
    </source>
</evidence>
<evidence type="ECO:0000313" key="5">
    <source>
        <dbReference type="Ensembl" id="ENSSORP00005053067.1"/>
    </source>
</evidence>
<dbReference type="PRINTS" id="PR00450">
    <property type="entry name" value="RECOVERIN"/>
</dbReference>
<keyword evidence="2" id="KW-0677">Repeat</keyword>
<dbReference type="Pfam" id="PF13499">
    <property type="entry name" value="EF-hand_7"/>
    <property type="match status" value="1"/>
</dbReference>
<dbReference type="AlphaFoldDB" id="A0A673CK87"/>
<dbReference type="CDD" id="cd00051">
    <property type="entry name" value="EFh"/>
    <property type="match status" value="2"/>
</dbReference>
<dbReference type="PROSITE" id="PS50222">
    <property type="entry name" value="EF_HAND_2"/>
    <property type="match status" value="3"/>
</dbReference>
<keyword evidence="1" id="KW-0479">Metal-binding</keyword>
<dbReference type="PROSITE" id="PS00018">
    <property type="entry name" value="EF_HAND_1"/>
    <property type="match status" value="2"/>
</dbReference>
<feature type="domain" description="EF-hand" evidence="4">
    <location>
        <begin position="101"/>
        <end position="136"/>
    </location>
</feature>
<feature type="domain" description="EF-hand" evidence="4">
    <location>
        <begin position="65"/>
        <end position="100"/>
    </location>
</feature>
<dbReference type="FunCoup" id="A0A673CK87">
    <property type="interactions" value="596"/>
</dbReference>
<dbReference type="PANTHER" id="PTHR23055">
    <property type="entry name" value="CALCIUM BINDING PROTEINS"/>
    <property type="match status" value="1"/>
</dbReference>
<organism evidence="5 6">
    <name type="scientific">Sphaeramia orbicularis</name>
    <name type="common">orbiculate cardinalfish</name>
    <dbReference type="NCBI Taxonomy" id="375764"/>
    <lineage>
        <taxon>Eukaryota</taxon>
        <taxon>Metazoa</taxon>
        <taxon>Chordata</taxon>
        <taxon>Craniata</taxon>
        <taxon>Vertebrata</taxon>
        <taxon>Euteleostomi</taxon>
        <taxon>Actinopterygii</taxon>
        <taxon>Neopterygii</taxon>
        <taxon>Teleostei</taxon>
        <taxon>Neoteleostei</taxon>
        <taxon>Acanthomorphata</taxon>
        <taxon>Gobiaria</taxon>
        <taxon>Kurtiformes</taxon>
        <taxon>Apogonoidei</taxon>
        <taxon>Apogonidae</taxon>
        <taxon>Apogoninae</taxon>
        <taxon>Sphaeramia</taxon>
    </lineage>
</organism>
<reference evidence="5" key="1">
    <citation type="submission" date="2019-06" db="EMBL/GenBank/DDBJ databases">
        <authorList>
            <consortium name="Wellcome Sanger Institute Data Sharing"/>
        </authorList>
    </citation>
    <scope>NUCLEOTIDE SEQUENCE [LARGE SCALE GENOMIC DNA]</scope>
</reference>
<dbReference type="Proteomes" id="UP000472271">
    <property type="component" value="Chromosome 11"/>
</dbReference>
<dbReference type="Pfam" id="PF13202">
    <property type="entry name" value="EF-hand_5"/>
    <property type="match status" value="1"/>
</dbReference>
<reference evidence="5" key="3">
    <citation type="submission" date="2025-09" db="UniProtKB">
        <authorList>
            <consortium name="Ensembl"/>
        </authorList>
    </citation>
    <scope>IDENTIFICATION</scope>
</reference>
<evidence type="ECO:0000259" key="4">
    <source>
        <dbReference type="PROSITE" id="PS50222"/>
    </source>
</evidence>
<dbReference type="InterPro" id="IPR011992">
    <property type="entry name" value="EF-hand-dom_pair"/>
</dbReference>
<dbReference type="InterPro" id="IPR028846">
    <property type="entry name" value="Recoverin"/>
</dbReference>
<dbReference type="Gene3D" id="1.10.238.10">
    <property type="entry name" value="EF-hand"/>
    <property type="match status" value="1"/>
</dbReference>
<keyword evidence="3" id="KW-0106">Calcium</keyword>
<protein>
    <recommendedName>
        <fullName evidence="4">EF-hand domain-containing protein</fullName>
    </recommendedName>
</protein>
<dbReference type="PANTHER" id="PTHR23055:SF60">
    <property type="entry name" value="CALAXIN"/>
    <property type="match status" value="1"/>
</dbReference>
<keyword evidence="6" id="KW-1185">Reference proteome</keyword>
<evidence type="ECO:0000256" key="3">
    <source>
        <dbReference type="ARBA" id="ARBA00022837"/>
    </source>
</evidence>